<gene>
    <name evidence="3" type="ORF">DX914_14575</name>
</gene>
<feature type="transmembrane region" description="Helical" evidence="1">
    <location>
        <begin position="116"/>
        <end position="137"/>
    </location>
</feature>
<dbReference type="InterPro" id="IPR005467">
    <property type="entry name" value="His_kinase_dom"/>
</dbReference>
<evidence type="ECO:0000313" key="4">
    <source>
        <dbReference type="Proteomes" id="UP000264492"/>
    </source>
</evidence>
<keyword evidence="1" id="KW-1133">Transmembrane helix</keyword>
<dbReference type="EMBL" id="QTSU01000002">
    <property type="protein sequence ID" value="RDZ27449.1"/>
    <property type="molecule type" value="Genomic_DNA"/>
</dbReference>
<dbReference type="OrthoDB" id="2514702at2"/>
<proteinExistence type="predicted"/>
<dbReference type="Pfam" id="PF06580">
    <property type="entry name" value="His_kinase"/>
    <property type="match status" value="1"/>
</dbReference>
<feature type="transmembrane region" description="Helical" evidence="1">
    <location>
        <begin position="16"/>
        <end position="34"/>
    </location>
</feature>
<dbReference type="PANTHER" id="PTHR34220">
    <property type="entry name" value="SENSOR HISTIDINE KINASE YPDA"/>
    <property type="match status" value="1"/>
</dbReference>
<organism evidence="3 4">
    <name type="scientific">Lysobacter silvisoli</name>
    <dbReference type="NCBI Taxonomy" id="2293254"/>
    <lineage>
        <taxon>Bacteria</taxon>
        <taxon>Pseudomonadati</taxon>
        <taxon>Pseudomonadota</taxon>
        <taxon>Gammaproteobacteria</taxon>
        <taxon>Lysobacterales</taxon>
        <taxon>Lysobacteraceae</taxon>
        <taxon>Lysobacter</taxon>
    </lineage>
</organism>
<dbReference type="InterPro" id="IPR010559">
    <property type="entry name" value="Sig_transdc_His_kin_internal"/>
</dbReference>
<comment type="caution">
    <text evidence="3">The sequence shown here is derived from an EMBL/GenBank/DDBJ whole genome shotgun (WGS) entry which is preliminary data.</text>
</comment>
<dbReference type="Pfam" id="PF02518">
    <property type="entry name" value="HATPase_c"/>
    <property type="match status" value="1"/>
</dbReference>
<dbReference type="InterPro" id="IPR036890">
    <property type="entry name" value="HATPase_C_sf"/>
</dbReference>
<evidence type="ECO:0000313" key="3">
    <source>
        <dbReference type="EMBL" id="RDZ27449.1"/>
    </source>
</evidence>
<name>A0A371K0K0_9GAMM</name>
<feature type="domain" description="Histidine kinase" evidence="2">
    <location>
        <begin position="259"/>
        <end position="355"/>
    </location>
</feature>
<dbReference type="RefSeq" id="WP_115859920.1">
    <property type="nucleotide sequence ID" value="NZ_QTSU01000002.1"/>
</dbReference>
<dbReference type="InterPro" id="IPR003594">
    <property type="entry name" value="HATPase_dom"/>
</dbReference>
<keyword evidence="1" id="KW-0812">Transmembrane</keyword>
<dbReference type="GO" id="GO:0000155">
    <property type="term" value="F:phosphorelay sensor kinase activity"/>
    <property type="evidence" value="ECO:0007669"/>
    <property type="project" value="InterPro"/>
</dbReference>
<dbReference type="GO" id="GO:0016020">
    <property type="term" value="C:membrane"/>
    <property type="evidence" value="ECO:0007669"/>
    <property type="project" value="InterPro"/>
</dbReference>
<dbReference type="Gene3D" id="3.30.565.10">
    <property type="entry name" value="Histidine kinase-like ATPase, C-terminal domain"/>
    <property type="match status" value="1"/>
</dbReference>
<reference evidence="3 4" key="1">
    <citation type="submission" date="2018-08" db="EMBL/GenBank/DDBJ databases">
        <title>Lysobacter sp. zong2l5, whole genome shotgun sequence.</title>
        <authorList>
            <person name="Zhang X."/>
            <person name="Feng G."/>
            <person name="Zhu H."/>
        </authorList>
    </citation>
    <scope>NUCLEOTIDE SEQUENCE [LARGE SCALE GENOMIC DNA]</scope>
    <source>
        <strain evidence="4">zong2l5</strain>
    </source>
</reference>
<protein>
    <submittedName>
        <fullName evidence="3">Sensor histidine kinase</fullName>
    </submittedName>
</protein>
<dbReference type="PANTHER" id="PTHR34220:SF7">
    <property type="entry name" value="SENSOR HISTIDINE KINASE YPDA"/>
    <property type="match status" value="1"/>
</dbReference>
<dbReference type="AlphaFoldDB" id="A0A371K0K0"/>
<feature type="transmembrane region" description="Helical" evidence="1">
    <location>
        <begin position="78"/>
        <end position="96"/>
    </location>
</feature>
<keyword evidence="3" id="KW-0418">Kinase</keyword>
<keyword evidence="1" id="KW-0472">Membrane</keyword>
<keyword evidence="3" id="KW-0808">Transferase</keyword>
<evidence type="ECO:0000256" key="1">
    <source>
        <dbReference type="SAM" id="Phobius"/>
    </source>
</evidence>
<dbReference type="PROSITE" id="PS50109">
    <property type="entry name" value="HIS_KIN"/>
    <property type="match status" value="1"/>
</dbReference>
<feature type="transmembrane region" description="Helical" evidence="1">
    <location>
        <begin position="46"/>
        <end position="66"/>
    </location>
</feature>
<evidence type="ECO:0000259" key="2">
    <source>
        <dbReference type="PROSITE" id="PS50109"/>
    </source>
</evidence>
<accession>A0A371K0K0</accession>
<dbReference type="Proteomes" id="UP000264492">
    <property type="component" value="Unassembled WGS sequence"/>
</dbReference>
<sequence>MAITATRPFDLPRERLFWVLHLGGWLAYFGLGYLQSVAYGKPAGYWVVPMTAAVTGSLVTLGLRYLLRGNWSLPPRRLLAIMVVPILASSAVMDLITRRVMIEFCDTCVPMNNAAYIAYSLSYIYVVLAWVGLYMGVKYYHQLQDETRRALASRTMAHQAQLKMLRYQLNPHFLFNTLNAISTLILDRDNPTANRMVQGLSSFLRHSLDSDPMQRVTLRQELDALTLYLDIEKMRFTERLRIETDIEEDCWRALLPSLLLQPLVENAIKYAVAKRVEGGLLRIEARHDGEQLVLRVIDDGPGCNALENGDLPPGKGVGLRNTRERLAVLYGDSGGFTVRNRRQGIEVELRLPFEAKGAGE</sequence>
<dbReference type="SUPFAM" id="SSF55874">
    <property type="entry name" value="ATPase domain of HSP90 chaperone/DNA topoisomerase II/histidine kinase"/>
    <property type="match status" value="1"/>
</dbReference>
<dbReference type="InterPro" id="IPR050640">
    <property type="entry name" value="Bact_2-comp_sensor_kinase"/>
</dbReference>
<keyword evidence="4" id="KW-1185">Reference proteome</keyword>